<dbReference type="GO" id="GO:0005739">
    <property type="term" value="C:mitochondrion"/>
    <property type="evidence" value="ECO:0007669"/>
    <property type="project" value="TreeGrafter"/>
</dbReference>
<dbReference type="InterPro" id="IPR005097">
    <property type="entry name" value="Sacchrp_dh_NADP-bd"/>
</dbReference>
<dbReference type="GO" id="GO:0005886">
    <property type="term" value="C:plasma membrane"/>
    <property type="evidence" value="ECO:0007669"/>
    <property type="project" value="TreeGrafter"/>
</dbReference>
<dbReference type="SUPFAM" id="SSF51735">
    <property type="entry name" value="NAD(P)-binding Rossmann-fold domains"/>
    <property type="match status" value="1"/>
</dbReference>
<keyword evidence="6" id="KW-1185">Reference proteome</keyword>
<dbReference type="AlphaFoldDB" id="A0A8C4N5T0"/>
<evidence type="ECO:0000313" key="6">
    <source>
        <dbReference type="Proteomes" id="UP000694388"/>
    </source>
</evidence>
<comment type="similarity">
    <text evidence="1">Belongs to the saccharopine dehydrogenase family.</text>
</comment>
<proteinExistence type="inferred from homology"/>
<evidence type="ECO:0000256" key="2">
    <source>
        <dbReference type="ARBA" id="ARBA00039852"/>
    </source>
</evidence>
<sequence length="383" mass="42476">MSVKKRFGLVVFGASGFTGRFVVREVARAADEERGEFAWAVAGRNRDKLQSMLQEAAQSLGKINLGDVGVIVCNINDDESLASMCREANVVLNCVGPYRFYGEPVVKACVENGANYVDICGEPKFLESMQLKYDKLAAEKGVYIVGSCGFDSIPADMGVLYTRDQFPGTLTAVESYLAIQTGAEGAGVHFGTWQSAIHGFSDQASLRTLRKKFGYKPLPVVGRKLTKRGMVFYSKDVERWAFPFPGSDASVVRRTQRFMHENLERVPLQYTAYATIGSVGYLLLAILMGIIFGLMARFSFGRKLLEKYPKLFSFGIFSHEGPTEKQMQGTSFSMTFFGEGFSQTQDMKQDKPEQKITTQVRGPGKQVRTCISLDRALCITRLT</sequence>
<feature type="domain" description="Saccharopine dehydrogenase NADP binding" evidence="4">
    <location>
        <begin position="10"/>
        <end position="145"/>
    </location>
</feature>
<name>A0A8C4N5T0_EPTBU</name>
<keyword evidence="3" id="KW-0472">Membrane</keyword>
<dbReference type="InterPro" id="IPR036291">
    <property type="entry name" value="NAD(P)-bd_dom_sf"/>
</dbReference>
<feature type="transmembrane region" description="Helical" evidence="3">
    <location>
        <begin position="279"/>
        <end position="300"/>
    </location>
</feature>
<organism evidence="5 6">
    <name type="scientific">Eptatretus burgeri</name>
    <name type="common">Inshore hagfish</name>
    <dbReference type="NCBI Taxonomy" id="7764"/>
    <lineage>
        <taxon>Eukaryota</taxon>
        <taxon>Metazoa</taxon>
        <taxon>Chordata</taxon>
        <taxon>Craniata</taxon>
        <taxon>Vertebrata</taxon>
        <taxon>Cyclostomata</taxon>
        <taxon>Myxini</taxon>
        <taxon>Myxiniformes</taxon>
        <taxon>Myxinidae</taxon>
        <taxon>Eptatretinae</taxon>
        <taxon>Eptatretus</taxon>
    </lineage>
</organism>
<dbReference type="PANTHER" id="PTHR12286:SF5">
    <property type="entry name" value="SACCHAROPINE DEHYDROGENASE-LIKE OXIDOREDUCTASE"/>
    <property type="match status" value="1"/>
</dbReference>
<dbReference type="PANTHER" id="PTHR12286">
    <property type="entry name" value="SACCHAROPINE DEHYDROGENASE-LIKE OXIDOREDUCTASE"/>
    <property type="match status" value="1"/>
</dbReference>
<accession>A0A8C4N5T0</accession>
<dbReference type="GeneTree" id="ENSGT00390000004799"/>
<dbReference type="FunFam" id="3.40.50.720:FF:000178">
    <property type="entry name" value="Saccharopine dehydrogenase-like oxidoreductase"/>
    <property type="match status" value="1"/>
</dbReference>
<dbReference type="GO" id="GO:0005811">
    <property type="term" value="C:lipid droplet"/>
    <property type="evidence" value="ECO:0007669"/>
    <property type="project" value="TreeGrafter"/>
</dbReference>
<evidence type="ECO:0000256" key="3">
    <source>
        <dbReference type="SAM" id="Phobius"/>
    </source>
</evidence>
<reference evidence="5" key="2">
    <citation type="submission" date="2025-09" db="UniProtKB">
        <authorList>
            <consortium name="Ensembl"/>
        </authorList>
    </citation>
    <scope>IDENTIFICATION</scope>
</reference>
<dbReference type="Ensembl" id="ENSEBUT00000003021.1">
    <property type="protein sequence ID" value="ENSEBUP00000002664.1"/>
    <property type="gene ID" value="ENSEBUG00000002018.1"/>
</dbReference>
<dbReference type="Gene3D" id="3.40.50.720">
    <property type="entry name" value="NAD(P)-binding Rossmann-like Domain"/>
    <property type="match status" value="1"/>
</dbReference>
<dbReference type="Pfam" id="PF03435">
    <property type="entry name" value="Sacchrp_dh_NADP"/>
    <property type="match status" value="1"/>
</dbReference>
<evidence type="ECO:0000259" key="4">
    <source>
        <dbReference type="Pfam" id="PF03435"/>
    </source>
</evidence>
<keyword evidence="3" id="KW-1133">Transmembrane helix</keyword>
<keyword evidence="3" id="KW-0812">Transmembrane</keyword>
<evidence type="ECO:0000313" key="5">
    <source>
        <dbReference type="Ensembl" id="ENSEBUP00000002664.1"/>
    </source>
</evidence>
<dbReference type="Proteomes" id="UP000694388">
    <property type="component" value="Unplaced"/>
</dbReference>
<evidence type="ECO:0000256" key="1">
    <source>
        <dbReference type="ARBA" id="ARBA00038048"/>
    </source>
</evidence>
<dbReference type="GO" id="GO:0009247">
    <property type="term" value="P:glycolipid biosynthetic process"/>
    <property type="evidence" value="ECO:0007669"/>
    <property type="project" value="TreeGrafter"/>
</dbReference>
<protein>
    <recommendedName>
        <fullName evidence="2">Saccharopine dehydrogenase-like oxidoreductase</fullName>
    </recommendedName>
</protein>
<reference evidence="5" key="1">
    <citation type="submission" date="2025-08" db="UniProtKB">
        <authorList>
            <consortium name="Ensembl"/>
        </authorList>
    </citation>
    <scope>IDENTIFICATION</scope>
</reference>
<dbReference type="InterPro" id="IPR051276">
    <property type="entry name" value="Saccharopine_DH-like_oxidrdct"/>
</dbReference>